<evidence type="ECO:0008006" key="3">
    <source>
        <dbReference type="Google" id="ProtNLM"/>
    </source>
</evidence>
<evidence type="ECO:0000313" key="2">
    <source>
        <dbReference type="Proteomes" id="UP001501565"/>
    </source>
</evidence>
<comment type="caution">
    <text evidence="1">The sequence shown here is derived from an EMBL/GenBank/DDBJ whole genome shotgun (WGS) entry which is preliminary data.</text>
</comment>
<gene>
    <name evidence="1" type="ORF">GCM10022277_35040</name>
</gene>
<dbReference type="EMBL" id="BAABBN010000012">
    <property type="protein sequence ID" value="GAA3935516.1"/>
    <property type="molecule type" value="Genomic_DNA"/>
</dbReference>
<dbReference type="Proteomes" id="UP001501565">
    <property type="component" value="Unassembled WGS sequence"/>
</dbReference>
<evidence type="ECO:0000313" key="1">
    <source>
        <dbReference type="EMBL" id="GAA3935516.1"/>
    </source>
</evidence>
<organism evidence="1 2">
    <name type="scientific">Litoribacillus peritrichatus</name>
    <dbReference type="NCBI Taxonomy" id="718191"/>
    <lineage>
        <taxon>Bacteria</taxon>
        <taxon>Pseudomonadati</taxon>
        <taxon>Pseudomonadota</taxon>
        <taxon>Gammaproteobacteria</taxon>
        <taxon>Oceanospirillales</taxon>
        <taxon>Oceanospirillaceae</taxon>
        <taxon>Litoribacillus</taxon>
    </lineage>
</organism>
<name>A0ABP7N4D3_9GAMM</name>
<accession>A0ABP7N4D3</accession>
<sequence>MLIDRLPYLRGTLTPHFVDYCFAVDASAVPAKIPFLSPNGQILRYLFLCYFIIEEVFKIF</sequence>
<keyword evidence="2" id="KW-1185">Reference proteome</keyword>
<reference evidence="2" key="1">
    <citation type="journal article" date="2019" name="Int. J. Syst. Evol. Microbiol.">
        <title>The Global Catalogue of Microorganisms (GCM) 10K type strain sequencing project: providing services to taxonomists for standard genome sequencing and annotation.</title>
        <authorList>
            <consortium name="The Broad Institute Genomics Platform"/>
            <consortium name="The Broad Institute Genome Sequencing Center for Infectious Disease"/>
            <person name="Wu L."/>
            <person name="Ma J."/>
        </authorList>
    </citation>
    <scope>NUCLEOTIDE SEQUENCE [LARGE SCALE GENOMIC DNA]</scope>
    <source>
        <strain evidence="2">JCM 17551</strain>
    </source>
</reference>
<protein>
    <recommendedName>
        <fullName evidence="3">Transposase</fullName>
    </recommendedName>
</protein>
<proteinExistence type="predicted"/>